<accession>T1AYM7</accession>
<comment type="caution">
    <text evidence="3">The sequence shown here is derived from an EMBL/GenBank/DDBJ whole genome shotgun (WGS) entry which is preliminary data.</text>
</comment>
<dbReference type="EMBL" id="AUZY01008144">
    <property type="protein sequence ID" value="EQD47190.1"/>
    <property type="molecule type" value="Genomic_DNA"/>
</dbReference>
<dbReference type="Pfam" id="PF00924">
    <property type="entry name" value="MS_channel_2nd"/>
    <property type="match status" value="1"/>
</dbReference>
<evidence type="ECO:0000259" key="2">
    <source>
        <dbReference type="Pfam" id="PF00924"/>
    </source>
</evidence>
<gene>
    <name evidence="3" type="ORF">B1B_12434</name>
</gene>
<reference evidence="3" key="1">
    <citation type="submission" date="2013-08" db="EMBL/GenBank/DDBJ databases">
        <authorList>
            <person name="Mendez C."/>
            <person name="Richter M."/>
            <person name="Ferrer M."/>
            <person name="Sanchez J."/>
        </authorList>
    </citation>
    <scope>NUCLEOTIDE SEQUENCE</scope>
</reference>
<feature type="domain" description="Mechanosensitive ion channel MscS" evidence="2">
    <location>
        <begin position="2"/>
        <end position="40"/>
    </location>
</feature>
<organism evidence="3">
    <name type="scientific">mine drainage metagenome</name>
    <dbReference type="NCBI Taxonomy" id="410659"/>
    <lineage>
        <taxon>unclassified sequences</taxon>
        <taxon>metagenomes</taxon>
        <taxon>ecological metagenomes</taxon>
    </lineage>
</organism>
<name>T1AYM7_9ZZZZ</name>
<dbReference type="GO" id="GO:0055085">
    <property type="term" value="P:transmembrane transport"/>
    <property type="evidence" value="ECO:0007669"/>
    <property type="project" value="InterPro"/>
</dbReference>
<evidence type="ECO:0000313" key="3">
    <source>
        <dbReference type="EMBL" id="EQD47190.1"/>
    </source>
</evidence>
<sequence>MNGAIEEIRATYVVVRIWDLRRLVIPLSYFIEQPFQNWTRRTANLLGTVYLCGDYTLPVEALRNELHRLPQETPLWDGQSWGLQVTDATAQGIRLRALMSARNSSDVRNLRCLVREKLIAYLGQFYPARLPHARIDWMPGTRPEDAEKTFPVPATPHRPESPI</sequence>
<protein>
    <submittedName>
        <fullName evidence="3">Mechanosensitive ion channel family protein</fullName>
    </submittedName>
</protein>
<feature type="region of interest" description="Disordered" evidence="1">
    <location>
        <begin position="141"/>
        <end position="163"/>
    </location>
</feature>
<proteinExistence type="predicted"/>
<dbReference type="InterPro" id="IPR006685">
    <property type="entry name" value="MscS_channel_2nd"/>
</dbReference>
<dbReference type="AlphaFoldDB" id="T1AYM7"/>
<dbReference type="GO" id="GO:0016020">
    <property type="term" value="C:membrane"/>
    <property type="evidence" value="ECO:0007669"/>
    <property type="project" value="InterPro"/>
</dbReference>
<reference evidence="3" key="2">
    <citation type="journal article" date="2014" name="ISME J.">
        <title>Microbial stratification in low pH oxic and suboxic macroscopic growths along an acid mine drainage.</title>
        <authorList>
            <person name="Mendez-Garcia C."/>
            <person name="Mesa V."/>
            <person name="Sprenger R.R."/>
            <person name="Richter M."/>
            <person name="Diez M.S."/>
            <person name="Solano J."/>
            <person name="Bargiela R."/>
            <person name="Golyshina O.V."/>
            <person name="Manteca A."/>
            <person name="Ramos J.L."/>
            <person name="Gallego J.R."/>
            <person name="Llorente I."/>
            <person name="Martins Dos Santos V.A."/>
            <person name="Jensen O.N."/>
            <person name="Pelaez A.I."/>
            <person name="Sanchez J."/>
            <person name="Ferrer M."/>
        </authorList>
    </citation>
    <scope>NUCLEOTIDE SEQUENCE</scope>
</reference>
<evidence type="ECO:0000256" key="1">
    <source>
        <dbReference type="SAM" id="MobiDB-lite"/>
    </source>
</evidence>